<dbReference type="OrthoDB" id="1434562at2759"/>
<evidence type="ECO:0000313" key="5">
    <source>
        <dbReference type="Proteomes" id="UP000000226"/>
    </source>
</evidence>
<keyword evidence="5" id="KW-1185">Reference proteome</keyword>
<evidence type="ECO:0000313" key="4">
    <source>
        <dbReference type="EMBL" id="ESW06874.1"/>
    </source>
</evidence>
<name>V7AMY4_PHAVU</name>
<feature type="domain" description="Myb/SANT-like" evidence="3">
    <location>
        <begin position="20"/>
        <end position="114"/>
    </location>
</feature>
<dbReference type="InterPro" id="IPR024752">
    <property type="entry name" value="Myb/SANT-like_dom"/>
</dbReference>
<evidence type="ECO:0000259" key="3">
    <source>
        <dbReference type="Pfam" id="PF12776"/>
    </source>
</evidence>
<feature type="compositionally biased region" description="Low complexity" evidence="2">
    <location>
        <begin position="191"/>
        <end position="226"/>
    </location>
</feature>
<accession>V7AMY4</accession>
<evidence type="ECO:0000256" key="2">
    <source>
        <dbReference type="SAM" id="MobiDB-lite"/>
    </source>
</evidence>
<dbReference type="Gramene" id="ESW06874">
    <property type="protein sequence ID" value="ESW06874"/>
    <property type="gene ID" value="PHAVU_010G083800g"/>
</dbReference>
<dbReference type="Proteomes" id="UP000000226">
    <property type="component" value="Chromosome 10"/>
</dbReference>
<feature type="region of interest" description="Disordered" evidence="2">
    <location>
        <begin position="151"/>
        <end position="236"/>
    </location>
</feature>
<sequence>MDHGKNVASNSSGSYREFTKWTAEMDLILLNAMIDEVRKWCTIDGSLTTQGYTNIVMALNEAGLSGIKKNHVKNLQKSLKDRWREVHDLFGGLSGFAWNQTTKFFEAEDEVWSELIKVKPFAAKWRVNPIRHYDLMEELWSNDRATGSRVRTARDINSPPDMSNFSVNLGDNNMDYIPEQPNYEEADDYVPQSPAPQFQSSDSPSDTPSNTPSMSSVGSAGTSSSRGSKRKGPTMDDIDEHFAMLNTNLQQCVSSMKDGNENASQLVNIARAQATTTQDIAAEIRRRNDLYVEHVHHHRRHATYQYSESDIWAMLVELNIQDEQLMDQCYKFLCDHPGRPATRIEQVLDYSRYFSTRHQMVVFEKKFHARPVLPPKVMHTPLFAAPGFEFQNVLNWQGLQPFFGINLPYYEDLVRVFYTNVKITPVGHLAIEICGRMIHIKEMYWMTIAHLQYDGLRLTPGTIPEELNFDQALTLSSMIRKDVEVHILCPRGSNFAQLLNEDIIMLWLIKNNVLINWPHYIMQHIIKCRDNKMPLPYANLITRILQAGIITLGKKSMTKLNIFQVNGVRKLGRPHHAHEEDDEEDELPAQDVEGGQLEAAIPNQTELLTQILSGIRNMNTRIDRVDQRIDRVKDTLNDIRRHQGH</sequence>
<dbReference type="Pfam" id="PF12776">
    <property type="entry name" value="Myb_DNA-bind_3"/>
    <property type="match status" value="1"/>
</dbReference>
<dbReference type="SMR" id="V7AMY4"/>
<dbReference type="PANTHER" id="PTHR46929">
    <property type="entry name" value="EXPRESSED PROTEIN"/>
    <property type="match status" value="1"/>
</dbReference>
<dbReference type="EMBL" id="CM002297">
    <property type="protein sequence ID" value="ESW06874.1"/>
    <property type="molecule type" value="Genomic_DNA"/>
</dbReference>
<feature type="compositionally biased region" description="Polar residues" evidence="2">
    <location>
        <begin position="160"/>
        <end position="171"/>
    </location>
</feature>
<dbReference type="PANTHER" id="PTHR46929:SF4">
    <property type="entry name" value="MYB_SANT-LIKE DOMAIN-CONTAINING PROTEIN"/>
    <property type="match status" value="1"/>
</dbReference>
<gene>
    <name evidence="4" type="ORF">PHAVU_010G083800g</name>
</gene>
<protein>
    <recommendedName>
        <fullName evidence="3">Myb/SANT-like domain-containing protein</fullName>
    </recommendedName>
</protein>
<organism evidence="4 5">
    <name type="scientific">Phaseolus vulgaris</name>
    <name type="common">Kidney bean</name>
    <name type="synonym">French bean</name>
    <dbReference type="NCBI Taxonomy" id="3885"/>
    <lineage>
        <taxon>Eukaryota</taxon>
        <taxon>Viridiplantae</taxon>
        <taxon>Streptophyta</taxon>
        <taxon>Embryophyta</taxon>
        <taxon>Tracheophyta</taxon>
        <taxon>Spermatophyta</taxon>
        <taxon>Magnoliopsida</taxon>
        <taxon>eudicotyledons</taxon>
        <taxon>Gunneridae</taxon>
        <taxon>Pentapetalae</taxon>
        <taxon>rosids</taxon>
        <taxon>fabids</taxon>
        <taxon>Fabales</taxon>
        <taxon>Fabaceae</taxon>
        <taxon>Papilionoideae</taxon>
        <taxon>50 kb inversion clade</taxon>
        <taxon>NPAAA clade</taxon>
        <taxon>indigoferoid/millettioid clade</taxon>
        <taxon>Phaseoleae</taxon>
        <taxon>Phaseolus</taxon>
    </lineage>
</organism>
<reference evidence="5" key="1">
    <citation type="journal article" date="2014" name="Nat. Genet.">
        <title>A reference genome for common bean and genome-wide analysis of dual domestications.</title>
        <authorList>
            <person name="Schmutz J."/>
            <person name="McClean P.E."/>
            <person name="Mamidi S."/>
            <person name="Wu G.A."/>
            <person name="Cannon S.B."/>
            <person name="Grimwood J."/>
            <person name="Jenkins J."/>
            <person name="Shu S."/>
            <person name="Song Q."/>
            <person name="Chavarro C."/>
            <person name="Torres-Torres M."/>
            <person name="Geffroy V."/>
            <person name="Moghaddam S.M."/>
            <person name="Gao D."/>
            <person name="Abernathy B."/>
            <person name="Barry K."/>
            <person name="Blair M."/>
            <person name="Brick M.A."/>
            <person name="Chovatia M."/>
            <person name="Gepts P."/>
            <person name="Goodstein D.M."/>
            <person name="Gonzales M."/>
            <person name="Hellsten U."/>
            <person name="Hyten D.L."/>
            <person name="Jia G."/>
            <person name="Kelly J.D."/>
            <person name="Kudrna D."/>
            <person name="Lee R."/>
            <person name="Richard M.M."/>
            <person name="Miklas P.N."/>
            <person name="Osorno J.M."/>
            <person name="Rodrigues J."/>
            <person name="Thareau V."/>
            <person name="Urrea C.A."/>
            <person name="Wang M."/>
            <person name="Yu Y."/>
            <person name="Zhang M."/>
            <person name="Wing R.A."/>
            <person name="Cregan P.B."/>
            <person name="Rokhsar D.S."/>
            <person name="Jackson S.A."/>
        </authorList>
    </citation>
    <scope>NUCLEOTIDE SEQUENCE [LARGE SCALE GENOMIC DNA]</scope>
    <source>
        <strain evidence="5">cv. G19833</strain>
    </source>
</reference>
<feature type="coiled-coil region" evidence="1">
    <location>
        <begin position="615"/>
        <end position="642"/>
    </location>
</feature>
<proteinExistence type="predicted"/>
<dbReference type="AlphaFoldDB" id="V7AMY4"/>
<keyword evidence="1" id="KW-0175">Coiled coil</keyword>
<dbReference type="OMA" id="IHIKEMY"/>
<evidence type="ECO:0000256" key="1">
    <source>
        <dbReference type="SAM" id="Coils"/>
    </source>
</evidence>